<evidence type="ECO:0000313" key="2">
    <source>
        <dbReference type="Proteomes" id="UP001597512"/>
    </source>
</evidence>
<dbReference type="EMBL" id="JBHUOM010000023">
    <property type="protein sequence ID" value="MFD2937097.1"/>
    <property type="molecule type" value="Genomic_DNA"/>
</dbReference>
<proteinExistence type="predicted"/>
<accession>A0ABW6AP17</accession>
<protein>
    <submittedName>
        <fullName evidence="1">Uncharacterized protein</fullName>
    </submittedName>
</protein>
<organism evidence="1 2">
    <name type="scientific">Spirosoma flavum</name>
    <dbReference type="NCBI Taxonomy" id="2048557"/>
    <lineage>
        <taxon>Bacteria</taxon>
        <taxon>Pseudomonadati</taxon>
        <taxon>Bacteroidota</taxon>
        <taxon>Cytophagia</taxon>
        <taxon>Cytophagales</taxon>
        <taxon>Cytophagaceae</taxon>
        <taxon>Spirosoma</taxon>
    </lineage>
</organism>
<comment type="caution">
    <text evidence="1">The sequence shown here is derived from an EMBL/GenBank/DDBJ whole genome shotgun (WGS) entry which is preliminary data.</text>
</comment>
<dbReference type="RefSeq" id="WP_381506551.1">
    <property type="nucleotide sequence ID" value="NZ_JBHUOM010000023.1"/>
</dbReference>
<evidence type="ECO:0000313" key="1">
    <source>
        <dbReference type="EMBL" id="MFD2937097.1"/>
    </source>
</evidence>
<name>A0ABW6AP17_9BACT</name>
<gene>
    <name evidence="1" type="ORF">ACFS25_25170</name>
</gene>
<dbReference type="Proteomes" id="UP001597512">
    <property type="component" value="Unassembled WGS sequence"/>
</dbReference>
<reference evidence="2" key="1">
    <citation type="journal article" date="2019" name="Int. J. Syst. Evol. Microbiol.">
        <title>The Global Catalogue of Microorganisms (GCM) 10K type strain sequencing project: providing services to taxonomists for standard genome sequencing and annotation.</title>
        <authorList>
            <consortium name="The Broad Institute Genomics Platform"/>
            <consortium name="The Broad Institute Genome Sequencing Center for Infectious Disease"/>
            <person name="Wu L."/>
            <person name="Ma J."/>
        </authorList>
    </citation>
    <scope>NUCLEOTIDE SEQUENCE [LARGE SCALE GENOMIC DNA]</scope>
    <source>
        <strain evidence="2">KCTC 52490</strain>
    </source>
</reference>
<keyword evidence="2" id="KW-1185">Reference proteome</keyword>
<sequence length="49" mass="5511">MLSTDTVKVLLGRKSDKGLEVYGRPDERRVAGELAQSLILQQRKKEKVA</sequence>